<dbReference type="InterPro" id="IPR011250">
    <property type="entry name" value="OMP/PagP_B-barrel"/>
</dbReference>
<dbReference type="Proteomes" id="UP000815846">
    <property type="component" value="Unassembled WGS sequence"/>
</dbReference>
<evidence type="ECO:0000256" key="1">
    <source>
        <dbReference type="SAM" id="SignalP"/>
    </source>
</evidence>
<reference evidence="2 3" key="1">
    <citation type="submission" date="2019-08" db="EMBL/GenBank/DDBJ databases">
        <title>Microbe sample from Colwellia echini.</title>
        <authorList>
            <person name="Christiansen L."/>
            <person name="Pathiraja D."/>
            <person name="Schultz-Johansen M."/>
            <person name="Choi I.-G."/>
            <person name="Stougaard P."/>
        </authorList>
    </citation>
    <scope>NUCLEOTIDE SEQUENCE [LARGE SCALE GENOMIC DNA]</scope>
    <source>
        <strain evidence="2 3">A3</strain>
    </source>
</reference>
<dbReference type="SUPFAM" id="SSF56925">
    <property type="entry name" value="OMPA-like"/>
    <property type="match status" value="1"/>
</dbReference>
<keyword evidence="3" id="KW-1185">Reference proteome</keyword>
<organism evidence="2 3">
    <name type="scientific">Colwellia echini</name>
    <dbReference type="NCBI Taxonomy" id="1982103"/>
    <lineage>
        <taxon>Bacteria</taxon>
        <taxon>Pseudomonadati</taxon>
        <taxon>Pseudomonadota</taxon>
        <taxon>Gammaproteobacteria</taxon>
        <taxon>Alteromonadales</taxon>
        <taxon>Colwelliaceae</taxon>
        <taxon>Colwellia</taxon>
    </lineage>
</organism>
<gene>
    <name evidence="2" type="ORF">CWS31_007465</name>
</gene>
<comment type="caution">
    <text evidence="2">The sequence shown here is derived from an EMBL/GenBank/DDBJ whole genome shotgun (WGS) entry which is preliminary data.</text>
</comment>
<dbReference type="Gene3D" id="2.40.160.20">
    <property type="match status" value="1"/>
</dbReference>
<proteinExistence type="predicted"/>
<evidence type="ECO:0000313" key="3">
    <source>
        <dbReference type="Proteomes" id="UP000815846"/>
    </source>
</evidence>
<dbReference type="RefSeq" id="WP_101345515.1">
    <property type="nucleotide sequence ID" value="NZ_PJAI02000006.1"/>
</dbReference>
<evidence type="ECO:0008006" key="4">
    <source>
        <dbReference type="Google" id="ProtNLM"/>
    </source>
</evidence>
<dbReference type="EMBL" id="PJAI02000006">
    <property type="protein sequence ID" value="TYK66097.1"/>
    <property type="molecule type" value="Genomic_DNA"/>
</dbReference>
<accession>A0ABY3MYL9</accession>
<feature type="signal peptide" evidence="1">
    <location>
        <begin position="1"/>
        <end position="20"/>
    </location>
</feature>
<sequence>MRVILTITCALSIVATPSIAKQPLNFEITPMIGYRFGGDFDNAQGSSIELEDGTSYGLVSAWSVDRKHQGEFLISYYDTNFSDLSNISTSDNELSITYAHLGGTVPISEGALPVNVVGGLGLTHFEPEDSEYSSETRFSINVGLASKIPLTESISFRVEGRAYATFFDSEGALFCGPNGCVGYISSNVWMQGEVNAGLTFKF</sequence>
<keyword evidence="1" id="KW-0732">Signal</keyword>
<feature type="chain" id="PRO_5047350491" description="Outer membrane protein beta-barrel domain-containing protein" evidence="1">
    <location>
        <begin position="21"/>
        <end position="202"/>
    </location>
</feature>
<protein>
    <recommendedName>
        <fullName evidence="4">Outer membrane protein beta-barrel domain-containing protein</fullName>
    </recommendedName>
</protein>
<name>A0ABY3MYL9_9GAMM</name>
<evidence type="ECO:0000313" key="2">
    <source>
        <dbReference type="EMBL" id="TYK66097.1"/>
    </source>
</evidence>